<protein>
    <submittedName>
        <fullName evidence="1">Phytanoyl-CoA dioxygenase family protein</fullName>
    </submittedName>
</protein>
<dbReference type="RefSeq" id="WP_139607581.1">
    <property type="nucleotide sequence ID" value="NZ_VDCQ01000102.1"/>
</dbReference>
<dbReference type="Gene3D" id="2.60.120.620">
    <property type="entry name" value="q2cbj1_9rhob like domain"/>
    <property type="match status" value="1"/>
</dbReference>
<dbReference type="GO" id="GO:0016706">
    <property type="term" value="F:2-oxoglutarate-dependent dioxygenase activity"/>
    <property type="evidence" value="ECO:0007669"/>
    <property type="project" value="UniProtKB-ARBA"/>
</dbReference>
<dbReference type="PANTHER" id="PTHR20883:SF48">
    <property type="entry name" value="ECTOINE DIOXYGENASE"/>
    <property type="match status" value="1"/>
</dbReference>
<name>A0A5C4SVY2_9BACL</name>
<dbReference type="OrthoDB" id="9814777at2"/>
<comment type="caution">
    <text evidence="1">The sequence shown here is derived from an EMBL/GenBank/DDBJ whole genome shotgun (WGS) entry which is preliminary data.</text>
</comment>
<dbReference type="Pfam" id="PF05721">
    <property type="entry name" value="PhyH"/>
    <property type="match status" value="1"/>
</dbReference>
<keyword evidence="1" id="KW-0223">Dioxygenase</keyword>
<sequence length="321" mass="36151">MQREITEKSGRYTTTIDEYVSYRRDGFLTVRGLLSRDDTQRLQQWTADVYEGEINLDHLSRAHAWMGGEQKTERLASARLHMPHLENATAEWGLLHPRVLDVLESLIGPDVLALQSMMFFNPPGKGGQGWHQDAFYIQTQPDSLIGAWIALDRADERNGCLWVSPGSHHEPIYPPENKQHFVHANDRHIEGLFTAKNPSHMDDSINSLSKVAAKYGDAVPVILEPGDVLFFHSHLLHRSYRNETTDRFRRAYVTHFCNARSWVPWGGSNEKHILARGRTHLPYASPLFGTPVDLTPAAEGGSDNGTMMVAMPDGGMGPMEM</sequence>
<gene>
    <name evidence="1" type="ORF">FE784_38390</name>
</gene>
<dbReference type="PANTHER" id="PTHR20883">
    <property type="entry name" value="PHYTANOYL-COA DIOXYGENASE DOMAIN CONTAINING 1"/>
    <property type="match status" value="1"/>
</dbReference>
<dbReference type="InterPro" id="IPR008775">
    <property type="entry name" value="Phytyl_CoA_dOase-like"/>
</dbReference>
<evidence type="ECO:0000313" key="2">
    <source>
        <dbReference type="Proteomes" id="UP000307943"/>
    </source>
</evidence>
<reference evidence="1 2" key="1">
    <citation type="submission" date="2019-05" db="EMBL/GenBank/DDBJ databases">
        <title>We sequenced the genome of Paenibacillus hemerocallicola KCTC 33185 for further insight into its adaptation and study the phylogeny of Paenibacillus.</title>
        <authorList>
            <person name="Narsing Rao M.P."/>
        </authorList>
    </citation>
    <scope>NUCLEOTIDE SEQUENCE [LARGE SCALE GENOMIC DNA]</scope>
    <source>
        <strain evidence="1 2">KCTC 33185</strain>
    </source>
</reference>
<dbReference type="Proteomes" id="UP000307943">
    <property type="component" value="Unassembled WGS sequence"/>
</dbReference>
<dbReference type="GO" id="GO:0005506">
    <property type="term" value="F:iron ion binding"/>
    <property type="evidence" value="ECO:0007669"/>
    <property type="project" value="UniProtKB-ARBA"/>
</dbReference>
<keyword evidence="2" id="KW-1185">Reference proteome</keyword>
<dbReference type="SUPFAM" id="SSF51197">
    <property type="entry name" value="Clavaminate synthase-like"/>
    <property type="match status" value="1"/>
</dbReference>
<proteinExistence type="predicted"/>
<organism evidence="1 2">
    <name type="scientific">Paenibacillus hemerocallicola</name>
    <dbReference type="NCBI Taxonomy" id="1172614"/>
    <lineage>
        <taxon>Bacteria</taxon>
        <taxon>Bacillati</taxon>
        <taxon>Bacillota</taxon>
        <taxon>Bacilli</taxon>
        <taxon>Bacillales</taxon>
        <taxon>Paenibacillaceae</taxon>
        <taxon>Paenibacillus</taxon>
    </lineage>
</organism>
<dbReference type="EMBL" id="VDCQ01000102">
    <property type="protein sequence ID" value="TNJ57637.1"/>
    <property type="molecule type" value="Genomic_DNA"/>
</dbReference>
<accession>A0A5C4SVY2</accession>
<dbReference type="AlphaFoldDB" id="A0A5C4SVY2"/>
<keyword evidence="1" id="KW-0560">Oxidoreductase</keyword>
<evidence type="ECO:0000313" key="1">
    <source>
        <dbReference type="EMBL" id="TNJ57637.1"/>
    </source>
</evidence>